<evidence type="ECO:0000256" key="1">
    <source>
        <dbReference type="ARBA" id="ARBA00022614"/>
    </source>
</evidence>
<keyword evidence="3" id="KW-0812">Transmembrane</keyword>
<keyword evidence="3" id="KW-0472">Membrane</keyword>
<reference evidence="5 6" key="1">
    <citation type="submission" date="2023-03" db="EMBL/GenBank/DDBJ databases">
        <title>Genome insight into feeding habits of ladybird beetles.</title>
        <authorList>
            <person name="Li H.-S."/>
            <person name="Huang Y.-H."/>
            <person name="Pang H."/>
        </authorList>
    </citation>
    <scope>NUCLEOTIDE SEQUENCE [LARGE SCALE GENOMIC DNA]</scope>
    <source>
        <strain evidence="5">SYSU_2023b</strain>
        <tissue evidence="5">Whole body</tissue>
    </source>
</reference>
<dbReference type="InterPro" id="IPR026906">
    <property type="entry name" value="LRR_5"/>
</dbReference>
<keyword evidence="6" id="KW-1185">Reference proteome</keyword>
<evidence type="ECO:0000256" key="4">
    <source>
        <dbReference type="SAM" id="SignalP"/>
    </source>
</evidence>
<comment type="caution">
    <text evidence="5">The sequence shown here is derived from an EMBL/GenBank/DDBJ whole genome shotgun (WGS) entry which is preliminary data.</text>
</comment>
<dbReference type="InterPro" id="IPR003591">
    <property type="entry name" value="Leu-rich_rpt_typical-subtyp"/>
</dbReference>
<sequence>MKILGLFSIFFILGVSTRDLRTVTNTTCLEECQCRNSSDALEIERCYRPINVTSSFHLLSSLSCRTIRFNQVTVDNFEDNAFNSLTQLEHVEFNDSKIINMHSQAFLRDELSSLSFTHCEFVIPPNIQSVDLEELAIKHSKLQVIPKFEDLPSLSILHLDGNKIKTIQDDTFSALDSLEEVYLGHNQISAISPKLFINNTQLSILDLSNNLLSHFGLEGTTNLEVLSLAKNQLEEFDAASSKDMSSLMSLDLSHNKITRINQKAFVKMPGLEMVNLSYNELTVLDNDTFAYNSALEKLILDGNNFKTLPIFKSHTDIFRIYNFSCKKCGIVSLSSFTFGSMPGLVEISLADNNLRLLDPKAFTLVHSLKILDLSGNKLTKLGSTVFEDNKNLNELNLSGNPLKTLYPEDFIYLKNLRKLDASNAGLKSLWADNYGYSLTGLEQLTISNNSIEDITTDDLKVMPNLKLIDLENNRIQCSIHLANLIKWLTIHEVYSSDSAAFVRTNEKLLDNAAQYFEDTYDHKHHWQKLAIRACVPSDDESKNTHNDRIMNLILQNAREIDSVPKVNPPQEVPHIDNDDSFTDIDDAADDLDEDMDEVDEEIRKFSLDQTTYIISVTSVFIITALIVLSAAVSITLMILKKHNTLNINNGNIPRIKIPRWETISHKKHSGSVYRPLSEEILAPPTPKIERYEFKTPRVHNYHT</sequence>
<dbReference type="InterPro" id="IPR032675">
    <property type="entry name" value="LRR_dom_sf"/>
</dbReference>
<dbReference type="SMART" id="SM00365">
    <property type="entry name" value="LRR_SD22"/>
    <property type="match status" value="9"/>
</dbReference>
<dbReference type="PROSITE" id="PS51450">
    <property type="entry name" value="LRR"/>
    <property type="match status" value="4"/>
</dbReference>
<keyword evidence="2" id="KW-0677">Repeat</keyword>
<protein>
    <submittedName>
        <fullName evidence="5">Uncharacterized protein</fullName>
    </submittedName>
</protein>
<dbReference type="AlphaFoldDB" id="A0AAW1VC21"/>
<evidence type="ECO:0000256" key="3">
    <source>
        <dbReference type="SAM" id="Phobius"/>
    </source>
</evidence>
<dbReference type="SUPFAM" id="SSF52047">
    <property type="entry name" value="RNI-like"/>
    <property type="match status" value="1"/>
</dbReference>
<dbReference type="Proteomes" id="UP001431783">
    <property type="component" value="Unassembled WGS sequence"/>
</dbReference>
<dbReference type="PANTHER" id="PTHR24366">
    <property type="entry name" value="IG(IMMUNOGLOBULIN) AND LRR(LEUCINE RICH REPEAT) DOMAINS"/>
    <property type="match status" value="1"/>
</dbReference>
<evidence type="ECO:0000256" key="2">
    <source>
        <dbReference type="ARBA" id="ARBA00022737"/>
    </source>
</evidence>
<dbReference type="Pfam" id="PF13306">
    <property type="entry name" value="LRR_5"/>
    <property type="match status" value="1"/>
</dbReference>
<dbReference type="PANTHER" id="PTHR24366:SF170">
    <property type="entry name" value="RE50361P"/>
    <property type="match status" value="1"/>
</dbReference>
<proteinExistence type="predicted"/>
<feature type="transmembrane region" description="Helical" evidence="3">
    <location>
        <begin position="612"/>
        <end position="639"/>
    </location>
</feature>
<keyword evidence="3" id="KW-1133">Transmembrane helix</keyword>
<feature type="chain" id="PRO_5043542257" evidence="4">
    <location>
        <begin position="18"/>
        <end position="703"/>
    </location>
</feature>
<feature type="signal peptide" evidence="4">
    <location>
        <begin position="1"/>
        <end position="17"/>
    </location>
</feature>
<dbReference type="Gene3D" id="3.80.10.10">
    <property type="entry name" value="Ribonuclease Inhibitor"/>
    <property type="match status" value="3"/>
</dbReference>
<keyword evidence="1" id="KW-0433">Leucine-rich repeat</keyword>
<dbReference type="PRINTS" id="PR00019">
    <property type="entry name" value="LEURICHRPT"/>
</dbReference>
<organism evidence="5 6">
    <name type="scientific">Henosepilachna vigintioctopunctata</name>
    <dbReference type="NCBI Taxonomy" id="420089"/>
    <lineage>
        <taxon>Eukaryota</taxon>
        <taxon>Metazoa</taxon>
        <taxon>Ecdysozoa</taxon>
        <taxon>Arthropoda</taxon>
        <taxon>Hexapoda</taxon>
        <taxon>Insecta</taxon>
        <taxon>Pterygota</taxon>
        <taxon>Neoptera</taxon>
        <taxon>Endopterygota</taxon>
        <taxon>Coleoptera</taxon>
        <taxon>Polyphaga</taxon>
        <taxon>Cucujiformia</taxon>
        <taxon>Coccinelloidea</taxon>
        <taxon>Coccinellidae</taxon>
        <taxon>Epilachninae</taxon>
        <taxon>Epilachnini</taxon>
        <taxon>Henosepilachna</taxon>
    </lineage>
</organism>
<dbReference type="SMART" id="SM00369">
    <property type="entry name" value="LRR_TYP"/>
    <property type="match status" value="11"/>
</dbReference>
<dbReference type="SUPFAM" id="SSF52058">
    <property type="entry name" value="L domain-like"/>
    <property type="match status" value="1"/>
</dbReference>
<dbReference type="EMBL" id="JARQZJ010000124">
    <property type="protein sequence ID" value="KAK9889908.1"/>
    <property type="molecule type" value="Genomic_DNA"/>
</dbReference>
<keyword evidence="4" id="KW-0732">Signal</keyword>
<accession>A0AAW1VC21</accession>
<dbReference type="InterPro" id="IPR001611">
    <property type="entry name" value="Leu-rich_rpt"/>
</dbReference>
<dbReference type="Pfam" id="PF13855">
    <property type="entry name" value="LRR_8"/>
    <property type="match status" value="3"/>
</dbReference>
<gene>
    <name evidence="5" type="ORF">WA026_008714</name>
</gene>
<evidence type="ECO:0000313" key="5">
    <source>
        <dbReference type="EMBL" id="KAK9889908.1"/>
    </source>
</evidence>
<name>A0AAW1VC21_9CUCU</name>
<evidence type="ECO:0000313" key="6">
    <source>
        <dbReference type="Proteomes" id="UP001431783"/>
    </source>
</evidence>